<dbReference type="RefSeq" id="XP_009066587.1">
    <property type="nucleotide sequence ID" value="XM_009068339.1"/>
</dbReference>
<dbReference type="CTD" id="20248112"/>
<dbReference type="STRING" id="225164.V4B2P3"/>
<feature type="domain" description="TLDc" evidence="11">
    <location>
        <begin position="237"/>
        <end position="405"/>
    </location>
</feature>
<dbReference type="Pfam" id="PF07534">
    <property type="entry name" value="TLD"/>
    <property type="match status" value="1"/>
</dbReference>
<accession>V4B2P3</accession>
<evidence type="ECO:0000313" key="12">
    <source>
        <dbReference type="EMBL" id="ESO82794.1"/>
    </source>
</evidence>
<dbReference type="OMA" id="NKGPCIV"/>
<keyword evidence="4" id="KW-0963">Cytoplasm</keyword>
<evidence type="ECO:0000256" key="7">
    <source>
        <dbReference type="ARBA" id="ARBA00039594"/>
    </source>
</evidence>
<dbReference type="SMART" id="SM00584">
    <property type="entry name" value="TLDc"/>
    <property type="match status" value="1"/>
</dbReference>
<evidence type="ECO:0000313" key="13">
    <source>
        <dbReference type="Proteomes" id="UP000030746"/>
    </source>
</evidence>
<feature type="compositionally biased region" description="Polar residues" evidence="10">
    <location>
        <begin position="462"/>
        <end position="473"/>
    </location>
</feature>
<dbReference type="PROSITE" id="PS51886">
    <property type="entry name" value="TLDC"/>
    <property type="match status" value="1"/>
</dbReference>
<reference evidence="12 13" key="1">
    <citation type="journal article" date="2013" name="Nature">
        <title>Insights into bilaterian evolution from three spiralian genomes.</title>
        <authorList>
            <person name="Simakov O."/>
            <person name="Marletaz F."/>
            <person name="Cho S.J."/>
            <person name="Edsinger-Gonzales E."/>
            <person name="Havlak P."/>
            <person name="Hellsten U."/>
            <person name="Kuo D.H."/>
            <person name="Larsson T."/>
            <person name="Lv J."/>
            <person name="Arendt D."/>
            <person name="Savage R."/>
            <person name="Osoegawa K."/>
            <person name="de Jong P."/>
            <person name="Grimwood J."/>
            <person name="Chapman J.A."/>
            <person name="Shapiro H."/>
            <person name="Aerts A."/>
            <person name="Otillar R.P."/>
            <person name="Terry A.Y."/>
            <person name="Boore J.L."/>
            <person name="Grigoriev I.V."/>
            <person name="Lindberg D.R."/>
            <person name="Seaver E.C."/>
            <person name="Weisblat D.A."/>
            <person name="Putnam N.H."/>
            <person name="Rokhsar D.S."/>
        </authorList>
    </citation>
    <scope>NUCLEOTIDE SEQUENCE [LARGE SCALE GENOMIC DNA]</scope>
</reference>
<dbReference type="Proteomes" id="UP000030746">
    <property type="component" value="Unassembled WGS sequence"/>
</dbReference>
<name>V4B2P3_LOTGI</name>
<keyword evidence="5" id="KW-0472">Membrane</keyword>
<dbReference type="KEGG" id="lgi:LOTGIDRAFT_229816"/>
<comment type="subcellular location">
    <subcellularLocation>
        <location evidence="3">Cytoplasm</location>
    </subcellularLocation>
    <subcellularLocation>
        <location evidence="2">Lysosome</location>
    </subcellularLocation>
    <subcellularLocation>
        <location evidence="1">Membrane</location>
    </subcellularLocation>
</comment>
<dbReference type="HOGENOM" id="CLU_036763_2_0_1"/>
<proteinExistence type="predicted"/>
<evidence type="ECO:0000256" key="9">
    <source>
        <dbReference type="ARBA" id="ARBA00042134"/>
    </source>
</evidence>
<dbReference type="AlphaFoldDB" id="V4B2P3"/>
<feature type="compositionally biased region" description="Basic and acidic residues" evidence="10">
    <location>
        <begin position="447"/>
        <end position="456"/>
    </location>
</feature>
<dbReference type="Gene3D" id="1.10.238.10">
    <property type="entry name" value="EF-hand"/>
    <property type="match status" value="1"/>
</dbReference>
<sequence length="473" mass="54189">MGGSESKNDYVNDITCFTDEEKDRIHGIFANISSHDHKIDKNLLQVFCEHSFEGELIEYFYDWMQSLTNNKNHTLTYAQFLRCMSIALRGNVTEKSQLIVFISSKGRKCTTGEEIVQFVKDVIKSFLKTITQSIEVKSWNLESTEESIYRLAVYMLDDLFFTGKEKDRGMTVPVIPTISYTEEDIDQWLSKSYLFLHVIDRVLNHCFTIYSEEEMRSRNVKPRIPLIKNINWTKLKSLLDYPTLIYLNSNLPADLQREWRLLFSNYLYGDSFVQLVGRILSQGPTVVMVKDKNGHVFGGFASENWKKNSNFYGDGKCFLFQLKPFLSTYTPTGYNNHFQYFNQHVHTLPNGLGFGGQLEYFGLWIDQSFSNGHSKAGPRCTTYGSPQLSKAAEFEVDTIEVWGVGPEPNIDDEDFEGMTEEEIKSRRSILDKDPGAKAMLTLIGKTPHSEGLREGDELANSPEETTSTVISLF</sequence>
<protein>
    <recommendedName>
        <fullName evidence="7">MTOR-associated protein MEAK7</fullName>
    </recommendedName>
    <alternativeName>
        <fullName evidence="9">TBC/LysM-associated domain-containing protein 1</fullName>
    </alternativeName>
    <alternativeName>
        <fullName evidence="8">TLD domain-containing protein 1</fullName>
    </alternativeName>
</protein>
<dbReference type="PANTHER" id="PTHR23354">
    <property type="entry name" value="NUCLEOLAR PROTEIN 7/ESTROGEN RECEPTOR COACTIVATOR-RELATED"/>
    <property type="match status" value="1"/>
</dbReference>
<evidence type="ECO:0000256" key="4">
    <source>
        <dbReference type="ARBA" id="ARBA00022490"/>
    </source>
</evidence>
<dbReference type="OrthoDB" id="289228at2759"/>
<evidence type="ECO:0000256" key="10">
    <source>
        <dbReference type="SAM" id="MobiDB-lite"/>
    </source>
</evidence>
<evidence type="ECO:0000256" key="2">
    <source>
        <dbReference type="ARBA" id="ARBA00004371"/>
    </source>
</evidence>
<evidence type="ECO:0000256" key="6">
    <source>
        <dbReference type="ARBA" id="ARBA00023228"/>
    </source>
</evidence>
<gene>
    <name evidence="12" type="ORF">LOTGIDRAFT_229816</name>
</gene>
<dbReference type="SUPFAM" id="SSF47473">
    <property type="entry name" value="EF-hand"/>
    <property type="match status" value="1"/>
</dbReference>
<evidence type="ECO:0000256" key="8">
    <source>
        <dbReference type="ARBA" id="ARBA00041780"/>
    </source>
</evidence>
<feature type="region of interest" description="Disordered" evidence="10">
    <location>
        <begin position="445"/>
        <end position="473"/>
    </location>
</feature>
<evidence type="ECO:0000259" key="11">
    <source>
        <dbReference type="PROSITE" id="PS51886"/>
    </source>
</evidence>
<evidence type="ECO:0000256" key="3">
    <source>
        <dbReference type="ARBA" id="ARBA00004496"/>
    </source>
</evidence>
<dbReference type="GO" id="GO:0005634">
    <property type="term" value="C:nucleus"/>
    <property type="evidence" value="ECO:0007669"/>
    <property type="project" value="TreeGrafter"/>
</dbReference>
<keyword evidence="13" id="KW-1185">Reference proteome</keyword>
<dbReference type="InterPro" id="IPR011992">
    <property type="entry name" value="EF-hand-dom_pair"/>
</dbReference>
<organism evidence="12 13">
    <name type="scientific">Lottia gigantea</name>
    <name type="common">Giant owl limpet</name>
    <dbReference type="NCBI Taxonomy" id="225164"/>
    <lineage>
        <taxon>Eukaryota</taxon>
        <taxon>Metazoa</taxon>
        <taxon>Spiralia</taxon>
        <taxon>Lophotrochozoa</taxon>
        <taxon>Mollusca</taxon>
        <taxon>Gastropoda</taxon>
        <taxon>Patellogastropoda</taxon>
        <taxon>Lottioidea</taxon>
        <taxon>Lottiidae</taxon>
        <taxon>Lottia</taxon>
    </lineage>
</organism>
<keyword evidence="6" id="KW-0458">Lysosome</keyword>
<dbReference type="GO" id="GO:0016020">
    <property type="term" value="C:membrane"/>
    <property type="evidence" value="ECO:0007669"/>
    <property type="project" value="UniProtKB-SubCell"/>
</dbReference>
<evidence type="ECO:0000256" key="1">
    <source>
        <dbReference type="ARBA" id="ARBA00004370"/>
    </source>
</evidence>
<dbReference type="EMBL" id="KB203854">
    <property type="protein sequence ID" value="ESO82794.1"/>
    <property type="molecule type" value="Genomic_DNA"/>
</dbReference>
<dbReference type="GO" id="GO:0005764">
    <property type="term" value="C:lysosome"/>
    <property type="evidence" value="ECO:0007669"/>
    <property type="project" value="UniProtKB-SubCell"/>
</dbReference>
<dbReference type="GeneID" id="20248112"/>
<dbReference type="PANTHER" id="PTHR23354:SF131">
    <property type="entry name" value="MTOR-ASSOCIATED PROTEIN MEAK7"/>
    <property type="match status" value="1"/>
</dbReference>
<dbReference type="GO" id="GO:0006979">
    <property type="term" value="P:response to oxidative stress"/>
    <property type="evidence" value="ECO:0007669"/>
    <property type="project" value="TreeGrafter"/>
</dbReference>
<evidence type="ECO:0000256" key="5">
    <source>
        <dbReference type="ARBA" id="ARBA00023136"/>
    </source>
</evidence>
<dbReference type="InterPro" id="IPR006571">
    <property type="entry name" value="TLDc_dom"/>
</dbReference>